<dbReference type="Proteomes" id="UP000634667">
    <property type="component" value="Unassembled WGS sequence"/>
</dbReference>
<dbReference type="Gene3D" id="3.40.710.10">
    <property type="entry name" value="DD-peptidase/beta-lactamase superfamily"/>
    <property type="match status" value="1"/>
</dbReference>
<evidence type="ECO:0000313" key="2">
    <source>
        <dbReference type="EMBL" id="GGW72724.1"/>
    </source>
</evidence>
<gene>
    <name evidence="2" type="ORF">GCM10008111_31140</name>
</gene>
<name>A0ABQ2WWY2_9ALTE</name>
<dbReference type="InterPro" id="IPR012338">
    <property type="entry name" value="Beta-lactam/transpept-like"/>
</dbReference>
<comment type="caution">
    <text evidence="2">The sequence shown here is derived from an EMBL/GenBank/DDBJ whole genome shotgun (WGS) entry which is preliminary data.</text>
</comment>
<organism evidence="2 3">
    <name type="scientific">Alishewanella tabrizica</name>
    <dbReference type="NCBI Taxonomy" id="671278"/>
    <lineage>
        <taxon>Bacteria</taxon>
        <taxon>Pseudomonadati</taxon>
        <taxon>Pseudomonadota</taxon>
        <taxon>Gammaproteobacteria</taxon>
        <taxon>Alteromonadales</taxon>
        <taxon>Alteromonadaceae</taxon>
        <taxon>Alishewanella</taxon>
    </lineage>
</organism>
<dbReference type="SUPFAM" id="SSF56601">
    <property type="entry name" value="beta-lactamase/transpeptidase-like"/>
    <property type="match status" value="1"/>
</dbReference>
<sequence length="387" mass="44890">MQAAVSCQPLDSILTQRKAHYPVLAKVLDEPEKYQVQILYTRVESDTTKARLHYYHYQVDPSRYFYPASTVKLPLAALALQWLAEQQIPHLTEDSVMLTDTARAPQTVAHQDPTAPSGLPSISHYIKKILLVSDNDASNRLYELLGQEYINEQLLQKGLSNTVINHRLSVPFSDDDNRYFNPVRFLDNEGNMILQLGERKISESYRNNQQPKLGIAYYKGGELVAEPMDFTLKNRQSLNDFDGVIKRIILPELFAPEQRFRFSDSQRSLLMQYMRTMPRHSRNPEYPELEYPDSYVKYFIFGGQPDRIPDHINYYNKNGQAYGHVIDGAYIEDTKEGIAFFLTVIIYTNENQILNDDTYETDTIGQPFMRELGDLIYNYQLGLKRMR</sequence>
<keyword evidence="3" id="KW-1185">Reference proteome</keyword>
<dbReference type="Pfam" id="PF13354">
    <property type="entry name" value="Beta-lactamase2"/>
    <property type="match status" value="1"/>
</dbReference>
<accession>A0ABQ2WWY2</accession>
<dbReference type="InterPro" id="IPR045155">
    <property type="entry name" value="Beta-lactam_cat"/>
</dbReference>
<feature type="domain" description="Beta-lactamase class A catalytic" evidence="1">
    <location>
        <begin position="57"/>
        <end position="332"/>
    </location>
</feature>
<dbReference type="EMBL" id="BMYR01000017">
    <property type="protein sequence ID" value="GGW72724.1"/>
    <property type="molecule type" value="Genomic_DNA"/>
</dbReference>
<evidence type="ECO:0000259" key="1">
    <source>
        <dbReference type="Pfam" id="PF13354"/>
    </source>
</evidence>
<dbReference type="RefSeq" id="WP_229797110.1">
    <property type="nucleotide sequence ID" value="NZ_BMYR01000017.1"/>
</dbReference>
<protein>
    <recommendedName>
        <fullName evidence="1">Beta-lactamase class A catalytic domain-containing protein</fullName>
    </recommendedName>
</protein>
<proteinExistence type="predicted"/>
<evidence type="ECO:0000313" key="3">
    <source>
        <dbReference type="Proteomes" id="UP000634667"/>
    </source>
</evidence>
<reference evidence="3" key="1">
    <citation type="journal article" date="2019" name="Int. J. Syst. Evol. Microbiol.">
        <title>The Global Catalogue of Microorganisms (GCM) 10K type strain sequencing project: providing services to taxonomists for standard genome sequencing and annotation.</title>
        <authorList>
            <consortium name="The Broad Institute Genomics Platform"/>
            <consortium name="The Broad Institute Genome Sequencing Center for Infectious Disease"/>
            <person name="Wu L."/>
            <person name="Ma J."/>
        </authorList>
    </citation>
    <scope>NUCLEOTIDE SEQUENCE [LARGE SCALE GENOMIC DNA]</scope>
    <source>
        <strain evidence="3">KCTC 23723</strain>
    </source>
</reference>